<evidence type="ECO:0000313" key="4">
    <source>
        <dbReference type="Proteomes" id="UP000183567"/>
    </source>
</evidence>
<feature type="region of interest" description="Disordered" evidence="1">
    <location>
        <begin position="67"/>
        <end position="87"/>
    </location>
</feature>
<evidence type="ECO:0000256" key="1">
    <source>
        <dbReference type="SAM" id="MobiDB-lite"/>
    </source>
</evidence>
<keyword evidence="4" id="KW-1185">Reference proteome</keyword>
<evidence type="ECO:0000313" key="3">
    <source>
        <dbReference type="EMBL" id="OJA13351.1"/>
    </source>
</evidence>
<sequence>MVPSFYCLWHSLRPYRLIEMPFSLGKVIPIRLRRSTKNGGVPSNSAVNYHDSDNSIPAGIPSALPSPVLASDSSPGHAVSARRESGLQVSTRGASDAVQLSLSVLQAIAGPIPLAGGPMQAAIKGLLATLQAIDTHAQNKMAITSLKTRLYRLYRHLCNAPTAQDPLEQLRRDDLISVLQVTSNQLTKLHKRFLGYQSVTQAIAGCSGELDQYLQEYSLSVQMEMRDILVQQFRGPTAMQPETFTSGYFTLVDATGRERHISVDFGTSYQQLNKLLEVLFVSDTMEAHIQRQYMGQGLYDLCIDKETQVTTLTSQHEQWPRIEAGMKIVMRVIVEVPLPSPSARFQCHSCGASNYSMKGMGKGWTVYCRECKRRYQISIGRRKSNAQQRTIGHRQAAVNINAISTVMQLINNFHVREIVRGS</sequence>
<comment type="caution">
    <text evidence="3">The sequence shown here is derived from an EMBL/GenBank/DDBJ whole genome shotgun (WGS) entry which is preliminary data.</text>
</comment>
<accession>A0A1J8PY19</accession>
<evidence type="ECO:0000259" key="2">
    <source>
        <dbReference type="Pfam" id="PF22893"/>
    </source>
</evidence>
<protein>
    <recommendedName>
        <fullName evidence="2">Ubiquitin-like domain-containing protein</fullName>
    </recommendedName>
</protein>
<dbReference type="Pfam" id="PF22893">
    <property type="entry name" value="ULD_2"/>
    <property type="match status" value="1"/>
</dbReference>
<dbReference type="InterPro" id="IPR054464">
    <property type="entry name" value="ULD_fung"/>
</dbReference>
<reference evidence="3 4" key="1">
    <citation type="submission" date="2016-03" db="EMBL/GenBank/DDBJ databases">
        <title>Comparative genomics of the ectomycorrhizal sister species Rhizopogon vinicolor and Rhizopogon vesiculosus (Basidiomycota: Boletales) reveals a divergence of the mating type B locus.</title>
        <authorList>
            <person name="Mujic A.B."/>
            <person name="Kuo A."/>
            <person name="Tritt A."/>
            <person name="Lipzen A."/>
            <person name="Chen C."/>
            <person name="Johnson J."/>
            <person name="Sharma A."/>
            <person name="Barry K."/>
            <person name="Grigoriev I.V."/>
            <person name="Spatafora J.W."/>
        </authorList>
    </citation>
    <scope>NUCLEOTIDE SEQUENCE [LARGE SCALE GENOMIC DNA]</scope>
    <source>
        <strain evidence="3 4">AM-OR11-056</strain>
    </source>
</reference>
<dbReference type="AlphaFoldDB" id="A0A1J8PY19"/>
<gene>
    <name evidence="3" type="ORF">AZE42_04513</name>
</gene>
<feature type="domain" description="Ubiquitin-like" evidence="2">
    <location>
        <begin position="249"/>
        <end position="334"/>
    </location>
</feature>
<organism evidence="3 4">
    <name type="scientific">Rhizopogon vesiculosus</name>
    <dbReference type="NCBI Taxonomy" id="180088"/>
    <lineage>
        <taxon>Eukaryota</taxon>
        <taxon>Fungi</taxon>
        <taxon>Dikarya</taxon>
        <taxon>Basidiomycota</taxon>
        <taxon>Agaricomycotina</taxon>
        <taxon>Agaricomycetes</taxon>
        <taxon>Agaricomycetidae</taxon>
        <taxon>Boletales</taxon>
        <taxon>Suillineae</taxon>
        <taxon>Rhizopogonaceae</taxon>
        <taxon>Rhizopogon</taxon>
    </lineage>
</organism>
<dbReference type="EMBL" id="LVVM01004185">
    <property type="protein sequence ID" value="OJA13351.1"/>
    <property type="molecule type" value="Genomic_DNA"/>
</dbReference>
<dbReference type="Proteomes" id="UP000183567">
    <property type="component" value="Unassembled WGS sequence"/>
</dbReference>
<dbReference type="OrthoDB" id="2639018at2759"/>
<name>A0A1J8PY19_9AGAM</name>
<proteinExistence type="predicted"/>